<protein>
    <submittedName>
        <fullName evidence="5">Aminotransferase class I/II-fold pyridoxal phosphate-dependent enzyme</fullName>
    </submittedName>
</protein>
<evidence type="ECO:0000256" key="2">
    <source>
        <dbReference type="ARBA" id="ARBA00022898"/>
    </source>
</evidence>
<dbReference type="PANTHER" id="PTHR43525">
    <property type="entry name" value="PROTEIN MALY"/>
    <property type="match status" value="1"/>
</dbReference>
<reference evidence="5 8" key="1">
    <citation type="submission" date="2021-06" db="EMBL/GenBank/DDBJ databases">
        <title>Collection of gut derived symbiotic bacterial strains cultured from healthy donors.</title>
        <authorList>
            <person name="Lin H."/>
            <person name="Littmann E."/>
            <person name="Pamer E.G."/>
        </authorList>
    </citation>
    <scope>NUCLEOTIDE SEQUENCE</scope>
    <source>
        <strain evidence="6 8">MSK.21.70</strain>
        <strain evidence="5">MSK.21.82</strain>
    </source>
</reference>
<dbReference type="InterPro" id="IPR004839">
    <property type="entry name" value="Aminotransferase_I/II_large"/>
</dbReference>
<keyword evidence="3" id="KW-0456">Lyase</keyword>
<dbReference type="InterPro" id="IPR051798">
    <property type="entry name" value="Class-II_PLP-Dep_Aminotrans"/>
</dbReference>
<dbReference type="Pfam" id="PF00155">
    <property type="entry name" value="Aminotran_1_2"/>
    <property type="match status" value="1"/>
</dbReference>
<dbReference type="Proteomes" id="UP001196408">
    <property type="component" value="Unassembled WGS sequence"/>
</dbReference>
<evidence type="ECO:0000313" key="7">
    <source>
        <dbReference type="Proteomes" id="UP001196408"/>
    </source>
</evidence>
<accession>A0AAW4MU05</accession>
<dbReference type="GO" id="GO:0008483">
    <property type="term" value="F:transaminase activity"/>
    <property type="evidence" value="ECO:0007669"/>
    <property type="project" value="UniProtKB-KW"/>
</dbReference>
<keyword evidence="8" id="KW-1185">Reference proteome</keyword>
<gene>
    <name evidence="5" type="ORF">KSV97_05395</name>
    <name evidence="6" type="ORF">KSW06_05610</name>
</gene>
<dbReference type="EMBL" id="JAHOEF010000026">
    <property type="protein sequence ID" value="MBV3382665.1"/>
    <property type="molecule type" value="Genomic_DNA"/>
</dbReference>
<dbReference type="Proteomes" id="UP001197492">
    <property type="component" value="Unassembled WGS sequence"/>
</dbReference>
<dbReference type="AlphaFoldDB" id="A0AAW4MU05"/>
<keyword evidence="2" id="KW-0663">Pyridoxal phosphate</keyword>
<feature type="domain" description="Aminotransferase class I/classII large" evidence="4">
    <location>
        <begin position="48"/>
        <end position="398"/>
    </location>
</feature>
<evidence type="ECO:0000313" key="5">
    <source>
        <dbReference type="EMBL" id="MBV3382665.1"/>
    </source>
</evidence>
<dbReference type="CDD" id="cd00609">
    <property type="entry name" value="AAT_like"/>
    <property type="match status" value="1"/>
</dbReference>
<sequence>MKYDFTTIIDRKGKDAMALDAVGSHKGHVKKPTLPKEGFSIIPMWVADMNFATAPSVMDALNERIAHPLFGYFYPSDDYYEAIMYWQKTRNNIHDLKKEYIGYENGVLGCLASAIHAFTKPGDKILFHSPIYVGFSTVLNDTNRVAELSPLVKDEEGVWRMDYQDMEKRIKDNNIRLAVLCSPHNPCGRVWEKEELEQAMNVFEENDVIVVSDEIWSDIVFKGYKHIPTYSISEDAKRRTISIYAPSKTFNLAGLIGSYHIICDDYLREQLNKVATSTHYNSMNVLSMHALIGAYREESIEWVDELNQVLEQNMEYTYDFIKNNVEGIEVSQTQGTYMVFLHCEDYCLKNHLTIDELIQKGWDVGVDWQSGVQFHDPWGIRLNIALPHALLQEAMQRLKEYVF</sequence>
<evidence type="ECO:0000256" key="1">
    <source>
        <dbReference type="ARBA" id="ARBA00001933"/>
    </source>
</evidence>
<evidence type="ECO:0000313" key="6">
    <source>
        <dbReference type="EMBL" id="MBV3392735.1"/>
    </source>
</evidence>
<dbReference type="GO" id="GO:0016829">
    <property type="term" value="F:lyase activity"/>
    <property type="evidence" value="ECO:0007669"/>
    <property type="project" value="UniProtKB-KW"/>
</dbReference>
<evidence type="ECO:0000313" key="8">
    <source>
        <dbReference type="Proteomes" id="UP001197492"/>
    </source>
</evidence>
<name>A0AAW4MU05_9FIRM</name>
<dbReference type="EMBL" id="JAHOEL010000027">
    <property type="protein sequence ID" value="MBV3392735.1"/>
    <property type="molecule type" value="Genomic_DNA"/>
</dbReference>
<proteinExistence type="predicted"/>
<keyword evidence="5" id="KW-0808">Transferase</keyword>
<comment type="cofactor">
    <cofactor evidence="1">
        <name>pyridoxal 5'-phosphate</name>
        <dbReference type="ChEBI" id="CHEBI:597326"/>
    </cofactor>
</comment>
<dbReference type="RefSeq" id="WP_217747520.1">
    <property type="nucleotide sequence ID" value="NZ_JAHOEB010000060.1"/>
</dbReference>
<dbReference type="PANTHER" id="PTHR43525:SF1">
    <property type="entry name" value="PROTEIN MALY"/>
    <property type="match status" value="1"/>
</dbReference>
<keyword evidence="5" id="KW-0032">Aminotransferase</keyword>
<organism evidence="5 7">
    <name type="scientific">Catenibacterium mitsuokai</name>
    <dbReference type="NCBI Taxonomy" id="100886"/>
    <lineage>
        <taxon>Bacteria</taxon>
        <taxon>Bacillati</taxon>
        <taxon>Bacillota</taxon>
        <taxon>Erysipelotrichia</taxon>
        <taxon>Erysipelotrichales</taxon>
        <taxon>Coprobacillaceae</taxon>
        <taxon>Catenibacterium</taxon>
    </lineage>
</organism>
<comment type="caution">
    <text evidence="5">The sequence shown here is derived from an EMBL/GenBank/DDBJ whole genome shotgun (WGS) entry which is preliminary data.</text>
</comment>
<evidence type="ECO:0000259" key="4">
    <source>
        <dbReference type="Pfam" id="PF00155"/>
    </source>
</evidence>
<evidence type="ECO:0000256" key="3">
    <source>
        <dbReference type="ARBA" id="ARBA00023239"/>
    </source>
</evidence>
<dbReference type="GO" id="GO:0030170">
    <property type="term" value="F:pyridoxal phosphate binding"/>
    <property type="evidence" value="ECO:0007669"/>
    <property type="project" value="InterPro"/>
</dbReference>